<dbReference type="PIRSF" id="PIRSF036480">
    <property type="entry name" value="FormyFH4_hydr"/>
    <property type="match status" value="1"/>
</dbReference>
<protein>
    <recommendedName>
        <fullName evidence="3 4">Formyltetrahydrofolate deformylase</fullName>
        <ecNumber evidence="3 4">3.5.1.10</ecNumber>
    </recommendedName>
    <alternativeName>
        <fullName evidence="3">Formyl-FH(4) hydrolase</fullName>
    </alternativeName>
</protein>
<dbReference type="Gene3D" id="3.30.70.260">
    <property type="match status" value="1"/>
</dbReference>
<dbReference type="PRINTS" id="PR01575">
    <property type="entry name" value="FFH4HYDRLASE"/>
</dbReference>
<evidence type="ECO:0000256" key="3">
    <source>
        <dbReference type="HAMAP-Rule" id="MF_01927"/>
    </source>
</evidence>
<dbReference type="GO" id="GO:0008864">
    <property type="term" value="F:formyltetrahydrofolate deformylase activity"/>
    <property type="evidence" value="ECO:0007669"/>
    <property type="project" value="UniProtKB-UniRule"/>
</dbReference>
<feature type="domain" description="ACT" evidence="5">
    <location>
        <begin position="45"/>
        <end position="125"/>
    </location>
</feature>
<dbReference type="NCBIfam" id="TIGR00655">
    <property type="entry name" value="PurU"/>
    <property type="match status" value="1"/>
</dbReference>
<dbReference type="InterPro" id="IPR002912">
    <property type="entry name" value="ACT_dom"/>
</dbReference>
<dbReference type="PANTHER" id="PTHR42706">
    <property type="entry name" value="FORMYLTETRAHYDROFOLATE DEFORMYLASE"/>
    <property type="match status" value="1"/>
</dbReference>
<comment type="function">
    <text evidence="3">Catalyzes the hydrolysis of 10-formyltetrahydrofolate (formyl-FH4) to formate and tetrahydrofolate (FH4).</text>
</comment>
<dbReference type="Proteomes" id="UP000198629">
    <property type="component" value="Unassembled WGS sequence"/>
</dbReference>
<dbReference type="Gene3D" id="3.40.50.170">
    <property type="entry name" value="Formyl transferase, N-terminal domain"/>
    <property type="match status" value="1"/>
</dbReference>
<dbReference type="AlphaFoldDB" id="A0A1G9E4E2"/>
<comment type="catalytic activity">
    <reaction evidence="3">
        <text>(6R)-10-formyltetrahydrofolate + H2O = (6S)-5,6,7,8-tetrahydrofolate + formate + H(+)</text>
        <dbReference type="Rhea" id="RHEA:19833"/>
        <dbReference type="ChEBI" id="CHEBI:15377"/>
        <dbReference type="ChEBI" id="CHEBI:15378"/>
        <dbReference type="ChEBI" id="CHEBI:15740"/>
        <dbReference type="ChEBI" id="CHEBI:57453"/>
        <dbReference type="ChEBI" id="CHEBI:195366"/>
        <dbReference type="EC" id="3.5.1.10"/>
    </reaction>
</comment>
<dbReference type="InterPro" id="IPR041729">
    <property type="entry name" value="Formyl-FH4-Hydrolase_C"/>
</dbReference>
<dbReference type="PROSITE" id="PS51671">
    <property type="entry name" value="ACT"/>
    <property type="match status" value="1"/>
</dbReference>
<dbReference type="SUPFAM" id="SSF55021">
    <property type="entry name" value="ACT-like"/>
    <property type="match status" value="1"/>
</dbReference>
<accession>A0A1G9E4E2</accession>
<dbReference type="Pfam" id="PF01842">
    <property type="entry name" value="ACT"/>
    <property type="match status" value="1"/>
</dbReference>
<evidence type="ECO:0000259" key="5">
    <source>
        <dbReference type="PROSITE" id="PS51671"/>
    </source>
</evidence>
<feature type="active site" evidence="3">
    <location>
        <position position="267"/>
    </location>
</feature>
<gene>
    <name evidence="3" type="primary">purU</name>
    <name evidence="6" type="ORF">SAMN05192566_2158</name>
</gene>
<evidence type="ECO:0000256" key="1">
    <source>
        <dbReference type="ARBA" id="ARBA00022563"/>
    </source>
</evidence>
<sequence length="323" mass="36571">MAAVAFAVRVPAVKPVVNHKGSRASGIIGVLSLAMTSIVMKNTATLLITCPDTKGIVAAIAQFLYEHNANILHADQHQDAENNLFLMRVEWDLSNFSVPVAGFDQAFGPIAQRFGMTWQLRLSEQKTRMALMVSQYDHCLVDLLHRHHSGELACDIPLIISNHRDTEKLAVFYGIDFHYLPVTKDSKAQVEAQQFALFDQYGIDLIVLARYMQILSPDFVARYPQKIINIHHSFLPAFIGARPYHRAFERGVKLIGATSHYVTEVLDEGPIIEQDIARISHRDQVEDLIQKGRDLERVVLSKAVRWHIEHRILLYANKTVIFD</sequence>
<keyword evidence="1 3" id="KW-0554">One-carbon metabolism</keyword>
<dbReference type="EMBL" id="FNFX01000004">
    <property type="protein sequence ID" value="SDK70978.1"/>
    <property type="molecule type" value="Genomic_DNA"/>
</dbReference>
<organism evidence="6 7">
    <name type="scientific">Methylophilus rhizosphaerae</name>
    <dbReference type="NCBI Taxonomy" id="492660"/>
    <lineage>
        <taxon>Bacteria</taxon>
        <taxon>Pseudomonadati</taxon>
        <taxon>Pseudomonadota</taxon>
        <taxon>Betaproteobacteria</taxon>
        <taxon>Nitrosomonadales</taxon>
        <taxon>Methylophilaceae</taxon>
        <taxon>Methylophilus</taxon>
    </lineage>
</organism>
<dbReference type="CDD" id="cd08648">
    <property type="entry name" value="FMT_core_Formyl-FH4-Hydrolase_C"/>
    <property type="match status" value="1"/>
</dbReference>
<keyword evidence="7" id="KW-1185">Reference proteome</keyword>
<comment type="similarity">
    <text evidence="3">Belongs to the PurU family.</text>
</comment>
<evidence type="ECO:0000256" key="4">
    <source>
        <dbReference type="NCBIfam" id="TIGR00655"/>
    </source>
</evidence>
<keyword evidence="3" id="KW-0658">Purine biosynthesis</keyword>
<dbReference type="SUPFAM" id="SSF53328">
    <property type="entry name" value="Formyltransferase"/>
    <property type="match status" value="1"/>
</dbReference>
<reference evidence="7" key="1">
    <citation type="submission" date="2016-10" db="EMBL/GenBank/DDBJ databases">
        <authorList>
            <person name="Varghese N."/>
            <person name="Submissions S."/>
        </authorList>
    </citation>
    <scope>NUCLEOTIDE SEQUENCE [LARGE SCALE GENOMIC DNA]</scope>
    <source>
        <strain evidence="7">CBMB127</strain>
    </source>
</reference>
<dbReference type="Pfam" id="PF00551">
    <property type="entry name" value="Formyl_trans_N"/>
    <property type="match status" value="1"/>
</dbReference>
<dbReference type="NCBIfam" id="NF004684">
    <property type="entry name" value="PRK06027.1"/>
    <property type="match status" value="1"/>
</dbReference>
<dbReference type="InterPro" id="IPR004810">
    <property type="entry name" value="PurU"/>
</dbReference>
<dbReference type="UniPathway" id="UPA00074">
    <property type="reaction ID" value="UER00170"/>
</dbReference>
<dbReference type="PANTHER" id="PTHR42706:SF1">
    <property type="entry name" value="FORMYLTETRAHYDROFOLATE DEFORMYLASE 2, MITOCHONDRIAL"/>
    <property type="match status" value="1"/>
</dbReference>
<proteinExistence type="inferred from homology"/>
<dbReference type="CDD" id="cd04875">
    <property type="entry name" value="ACT_F4HF-DF"/>
    <property type="match status" value="1"/>
</dbReference>
<comment type="pathway">
    <text evidence="3">Purine metabolism; IMP biosynthesis via de novo pathway; formate from 10-formyl-5,6,7,8-tetrahydrofolate: step 1/1.</text>
</comment>
<dbReference type="HAMAP" id="MF_01927">
    <property type="entry name" value="PurU"/>
    <property type="match status" value="1"/>
</dbReference>
<keyword evidence="2 3" id="KW-0378">Hydrolase</keyword>
<dbReference type="STRING" id="492660.SAMN05192566_2158"/>
<evidence type="ECO:0000313" key="6">
    <source>
        <dbReference type="EMBL" id="SDK70978.1"/>
    </source>
</evidence>
<dbReference type="InterPro" id="IPR045865">
    <property type="entry name" value="ACT-like_dom_sf"/>
</dbReference>
<dbReference type="InterPro" id="IPR002376">
    <property type="entry name" value="Formyl_transf_N"/>
</dbReference>
<dbReference type="InterPro" id="IPR044074">
    <property type="entry name" value="PurU_ACT"/>
</dbReference>
<dbReference type="GO" id="GO:0006730">
    <property type="term" value="P:one-carbon metabolic process"/>
    <property type="evidence" value="ECO:0007669"/>
    <property type="project" value="UniProtKB-KW"/>
</dbReference>
<evidence type="ECO:0000256" key="2">
    <source>
        <dbReference type="ARBA" id="ARBA00022801"/>
    </source>
</evidence>
<dbReference type="GO" id="GO:0006189">
    <property type="term" value="P:'de novo' IMP biosynthetic process"/>
    <property type="evidence" value="ECO:0007669"/>
    <property type="project" value="UniProtKB-UniRule"/>
</dbReference>
<dbReference type="InterPro" id="IPR036477">
    <property type="entry name" value="Formyl_transf_N_sf"/>
</dbReference>
<dbReference type="EC" id="3.5.1.10" evidence="3 4"/>
<evidence type="ECO:0000313" key="7">
    <source>
        <dbReference type="Proteomes" id="UP000198629"/>
    </source>
</evidence>
<name>A0A1G9E4E2_9PROT</name>